<sequence length="176" mass="17880">MKKLIATFAAAALTALLAATTLLLGVAATPASATTPGPDNQHLASRAPLPGCAMVLAPKASSDQGRVCLQKSVTLAAGSSAAASPGVCIYQNGPVFSPAWANGWELCAYGSGDLWVPPAYNDQASSWISGCTSGVFYAYQPGTAPWGFFPANSAGNFPWGGVPNDALSSLSLDWPC</sequence>
<accession>A0ABW6T4G0</accession>
<reference evidence="2 3" key="1">
    <citation type="submission" date="2024-10" db="EMBL/GenBank/DDBJ databases">
        <title>The Natural Products Discovery Center: Release of the First 8490 Sequenced Strains for Exploring Actinobacteria Biosynthetic Diversity.</title>
        <authorList>
            <person name="Kalkreuter E."/>
            <person name="Kautsar S.A."/>
            <person name="Yang D."/>
            <person name="Bader C.D."/>
            <person name="Teijaro C.N."/>
            <person name="Fluegel L."/>
            <person name="Davis C.M."/>
            <person name="Simpson J.R."/>
            <person name="Lauterbach L."/>
            <person name="Steele A.D."/>
            <person name="Gui C."/>
            <person name="Meng S."/>
            <person name="Li G."/>
            <person name="Viehrig K."/>
            <person name="Ye F."/>
            <person name="Su P."/>
            <person name="Kiefer A.F."/>
            <person name="Nichols A."/>
            <person name="Cepeda A.J."/>
            <person name="Yan W."/>
            <person name="Fan B."/>
            <person name="Jiang Y."/>
            <person name="Adhikari A."/>
            <person name="Zheng C.-J."/>
            <person name="Schuster L."/>
            <person name="Cowan T.M."/>
            <person name="Smanski M.J."/>
            <person name="Chevrette M.G."/>
            <person name="De Carvalho L.P.S."/>
            <person name="Shen B."/>
        </authorList>
    </citation>
    <scope>NUCLEOTIDE SEQUENCE [LARGE SCALE GENOMIC DNA]</scope>
    <source>
        <strain evidence="2 3">NPDC002173</strain>
    </source>
</reference>
<comment type="caution">
    <text evidence="2">The sequence shown here is derived from an EMBL/GenBank/DDBJ whole genome shotgun (WGS) entry which is preliminary data.</text>
</comment>
<keyword evidence="1" id="KW-0732">Signal</keyword>
<keyword evidence="3" id="KW-1185">Reference proteome</keyword>
<protein>
    <recommendedName>
        <fullName evidence="4">Secreted protein</fullName>
    </recommendedName>
</protein>
<feature type="chain" id="PRO_5046952650" description="Secreted protein" evidence="1">
    <location>
        <begin position="34"/>
        <end position="176"/>
    </location>
</feature>
<feature type="signal peptide" evidence="1">
    <location>
        <begin position="1"/>
        <end position="33"/>
    </location>
</feature>
<dbReference type="EMBL" id="JBIASD010000067">
    <property type="protein sequence ID" value="MFF3672108.1"/>
    <property type="molecule type" value="Genomic_DNA"/>
</dbReference>
<evidence type="ECO:0008006" key="4">
    <source>
        <dbReference type="Google" id="ProtNLM"/>
    </source>
</evidence>
<evidence type="ECO:0000313" key="2">
    <source>
        <dbReference type="EMBL" id="MFF3672108.1"/>
    </source>
</evidence>
<evidence type="ECO:0000313" key="3">
    <source>
        <dbReference type="Proteomes" id="UP001602013"/>
    </source>
</evidence>
<organism evidence="2 3">
    <name type="scientific">Microtetraspora malaysiensis</name>
    <dbReference type="NCBI Taxonomy" id="161358"/>
    <lineage>
        <taxon>Bacteria</taxon>
        <taxon>Bacillati</taxon>
        <taxon>Actinomycetota</taxon>
        <taxon>Actinomycetes</taxon>
        <taxon>Streptosporangiales</taxon>
        <taxon>Streptosporangiaceae</taxon>
        <taxon>Microtetraspora</taxon>
    </lineage>
</organism>
<evidence type="ECO:0000256" key="1">
    <source>
        <dbReference type="SAM" id="SignalP"/>
    </source>
</evidence>
<dbReference type="RefSeq" id="WP_387418275.1">
    <property type="nucleotide sequence ID" value="NZ_JBIASD010000067.1"/>
</dbReference>
<proteinExistence type="predicted"/>
<gene>
    <name evidence="2" type="ORF">ACFYXI_41960</name>
</gene>
<dbReference type="Proteomes" id="UP001602013">
    <property type="component" value="Unassembled WGS sequence"/>
</dbReference>
<name>A0ABW6T4G0_9ACTN</name>